<dbReference type="InterPro" id="IPR004516">
    <property type="entry name" value="HisRS/HisZ"/>
</dbReference>
<dbReference type="InterPro" id="IPR015807">
    <property type="entry name" value="His-tRNA-ligase"/>
</dbReference>
<keyword evidence="5 11" id="KW-0436">Ligase</keyword>
<dbReference type="FunFam" id="3.30.930.10:FF:000005">
    <property type="entry name" value="Histidine--tRNA ligase"/>
    <property type="match status" value="1"/>
</dbReference>
<dbReference type="HAMAP" id="MF_00127">
    <property type="entry name" value="His_tRNA_synth"/>
    <property type="match status" value="1"/>
</dbReference>
<comment type="subcellular location">
    <subcellularLocation>
        <location evidence="1 11">Cytoplasm</location>
    </subcellularLocation>
</comment>
<evidence type="ECO:0000256" key="7">
    <source>
        <dbReference type="ARBA" id="ARBA00022840"/>
    </source>
</evidence>
<protein>
    <recommendedName>
        <fullName evidence="11">Histidine--tRNA ligase</fullName>
        <ecNumber evidence="11">6.1.1.21</ecNumber>
    </recommendedName>
    <alternativeName>
        <fullName evidence="11">Histidyl-tRNA synthetase</fullName>
        <shortName evidence="11">HisRS</shortName>
    </alternativeName>
</protein>
<reference evidence="14" key="1">
    <citation type="submission" date="2018-10" db="EMBL/GenBank/DDBJ databases">
        <title>Acidithiobacillus sulfuriphilus sp. nov.: an extremely acidophilic sulfur-oxidizing chemolithotroph isolated from a neutral pH environment.</title>
        <authorList>
            <person name="Falagan C."/>
            <person name="Moya-Beltran A."/>
            <person name="Quatrini R."/>
            <person name="Johnson D.B."/>
        </authorList>
    </citation>
    <scope>NUCLEOTIDE SEQUENCE [LARGE SCALE GENOMIC DNA]</scope>
    <source>
        <strain evidence="14">CJ-2</strain>
    </source>
</reference>
<comment type="caution">
    <text evidence="14">The sequence shown here is derived from an EMBL/GenBank/DDBJ whole genome shotgun (WGS) entry which is preliminary data.</text>
</comment>
<dbReference type="InterPro" id="IPR006195">
    <property type="entry name" value="aa-tRNA-synth_II"/>
</dbReference>
<feature type="binding site" evidence="12">
    <location>
        <position position="132"/>
    </location>
    <ligand>
        <name>L-histidine</name>
        <dbReference type="ChEBI" id="CHEBI:57595"/>
    </ligand>
</feature>
<evidence type="ECO:0000256" key="6">
    <source>
        <dbReference type="ARBA" id="ARBA00022741"/>
    </source>
</evidence>
<dbReference type="EC" id="6.1.1.21" evidence="11"/>
<evidence type="ECO:0000256" key="1">
    <source>
        <dbReference type="ARBA" id="ARBA00004496"/>
    </source>
</evidence>
<dbReference type="GO" id="GO:0005737">
    <property type="term" value="C:cytoplasm"/>
    <property type="evidence" value="ECO:0007669"/>
    <property type="project" value="UniProtKB-SubCell"/>
</dbReference>
<dbReference type="PANTHER" id="PTHR43707">
    <property type="entry name" value="HISTIDYL-TRNA SYNTHETASE"/>
    <property type="match status" value="1"/>
</dbReference>
<evidence type="ECO:0000256" key="12">
    <source>
        <dbReference type="PIRSR" id="PIRSR001549-1"/>
    </source>
</evidence>
<evidence type="ECO:0000256" key="11">
    <source>
        <dbReference type="HAMAP-Rule" id="MF_00127"/>
    </source>
</evidence>
<evidence type="ECO:0000256" key="9">
    <source>
        <dbReference type="ARBA" id="ARBA00023146"/>
    </source>
</evidence>
<dbReference type="PANTHER" id="PTHR43707:SF1">
    <property type="entry name" value="HISTIDINE--TRNA LIGASE, MITOCHONDRIAL-RELATED"/>
    <property type="match status" value="1"/>
</dbReference>
<feature type="binding site" evidence="12">
    <location>
        <begin position="84"/>
        <end position="86"/>
    </location>
    <ligand>
        <name>L-histidine</name>
        <dbReference type="ChEBI" id="CHEBI:57595"/>
    </ligand>
</feature>
<evidence type="ECO:0000259" key="13">
    <source>
        <dbReference type="PROSITE" id="PS50862"/>
    </source>
</evidence>
<dbReference type="SUPFAM" id="SSF52954">
    <property type="entry name" value="Class II aaRS ABD-related"/>
    <property type="match status" value="1"/>
</dbReference>
<comment type="similarity">
    <text evidence="2 11">Belongs to the class-II aminoacyl-tRNA synthetase family.</text>
</comment>
<dbReference type="GO" id="GO:0006427">
    <property type="term" value="P:histidyl-tRNA aminoacylation"/>
    <property type="evidence" value="ECO:0007669"/>
    <property type="project" value="UniProtKB-UniRule"/>
</dbReference>
<keyword evidence="7 11" id="KW-0067">ATP-binding</keyword>
<organism evidence="14">
    <name type="scientific">Acidithiobacillus sulfuriphilus</name>
    <dbReference type="NCBI Taxonomy" id="1867749"/>
    <lineage>
        <taxon>Bacteria</taxon>
        <taxon>Pseudomonadati</taxon>
        <taxon>Pseudomonadota</taxon>
        <taxon>Acidithiobacillia</taxon>
        <taxon>Acidithiobacillales</taxon>
        <taxon>Acidithiobacillaceae</taxon>
        <taxon>Acidithiobacillus</taxon>
    </lineage>
</organism>
<comment type="subunit">
    <text evidence="3 11">Homodimer.</text>
</comment>
<dbReference type="GO" id="GO:0004821">
    <property type="term" value="F:histidine-tRNA ligase activity"/>
    <property type="evidence" value="ECO:0007669"/>
    <property type="project" value="UniProtKB-UniRule"/>
</dbReference>
<keyword evidence="6 11" id="KW-0547">Nucleotide-binding</keyword>
<accession>A0A3M8QXV1</accession>
<feature type="binding site" evidence="12">
    <location>
        <position position="258"/>
    </location>
    <ligand>
        <name>L-histidine</name>
        <dbReference type="ChEBI" id="CHEBI:57595"/>
    </ligand>
</feature>
<evidence type="ECO:0000256" key="5">
    <source>
        <dbReference type="ARBA" id="ARBA00022598"/>
    </source>
</evidence>
<dbReference type="SUPFAM" id="SSF55681">
    <property type="entry name" value="Class II aaRS and biotin synthetases"/>
    <property type="match status" value="1"/>
</dbReference>
<dbReference type="EMBL" id="RIZI01000174">
    <property type="protein sequence ID" value="RNF60581.1"/>
    <property type="molecule type" value="Genomic_DNA"/>
</dbReference>
<dbReference type="OrthoDB" id="5288205at2"/>
<feature type="domain" description="Aminoacyl-transfer RNA synthetases class-II family profile" evidence="13">
    <location>
        <begin position="1"/>
        <end position="324"/>
    </location>
</feature>
<dbReference type="InterPro" id="IPR045864">
    <property type="entry name" value="aa-tRNA-synth_II/BPL/LPL"/>
</dbReference>
<keyword evidence="4 11" id="KW-0963">Cytoplasm</keyword>
<evidence type="ECO:0000256" key="2">
    <source>
        <dbReference type="ARBA" id="ARBA00008226"/>
    </source>
</evidence>
<evidence type="ECO:0000256" key="10">
    <source>
        <dbReference type="ARBA" id="ARBA00047639"/>
    </source>
</evidence>
<evidence type="ECO:0000256" key="8">
    <source>
        <dbReference type="ARBA" id="ARBA00022917"/>
    </source>
</evidence>
<sequence length="428" mass="46398">MSKSALHAVRGMNDLFPEDTAAWQVLEGGLRDLLARYDYGEVRLPIVEHTALFARAIGDVTDIVQKEMYTFTDRNGDSLTLRPEGTAGCVRAVIEQQRLRGQTPRLYYMGPMFRHERPQKGRYRQFYQLGVEIFGLAGPGTDAEVIALSSRILQTAGVSAVLHLNSLGSPEARQAYREVLLAYLPPQREALCADCRERLERSPLRVLDCKVAGCQAIAAGAPRLRDHLDPESAAHFATLRHLLDALGIPYMEDSRLVRGLDYYNRTVFEWVTDALGAQGTVLAGGRYDGLVEQLGGSPTPAMGFAVGLERLLALQALQQGPVLPQRPDLFLGVLDETALAGTLQIAERLRDQGVRVVTGGPAGFKALMKQAERSRARCQALLGAAQLGGAPVLLKEQGAGAQWQGPMADLAGGLIGLGVDFRAPGPHT</sequence>
<evidence type="ECO:0000256" key="4">
    <source>
        <dbReference type="ARBA" id="ARBA00022490"/>
    </source>
</evidence>
<dbReference type="Pfam" id="PF13393">
    <property type="entry name" value="tRNA-synt_His"/>
    <property type="match status" value="1"/>
</dbReference>
<feature type="binding site" evidence="12">
    <location>
        <position position="128"/>
    </location>
    <ligand>
        <name>L-histidine</name>
        <dbReference type="ChEBI" id="CHEBI:57595"/>
    </ligand>
</feature>
<keyword evidence="8 11" id="KW-0648">Protein biosynthesis</keyword>
<dbReference type="NCBIfam" id="TIGR00442">
    <property type="entry name" value="hisS"/>
    <property type="match status" value="1"/>
</dbReference>
<name>A0A3M8QXV1_9PROT</name>
<evidence type="ECO:0000313" key="14">
    <source>
        <dbReference type="EMBL" id="RNF60581.1"/>
    </source>
</evidence>
<dbReference type="Gene3D" id="3.30.930.10">
    <property type="entry name" value="Bira Bifunctional Protein, Domain 2"/>
    <property type="match status" value="1"/>
</dbReference>
<dbReference type="AlphaFoldDB" id="A0A3M8QXV1"/>
<dbReference type="Gene3D" id="3.40.50.800">
    <property type="entry name" value="Anticodon-binding domain"/>
    <property type="match status" value="1"/>
</dbReference>
<dbReference type="RefSeq" id="WP_123104368.1">
    <property type="nucleotide sequence ID" value="NZ_CP127527.1"/>
</dbReference>
<feature type="binding site" evidence="12">
    <location>
        <position position="114"/>
    </location>
    <ligand>
        <name>L-histidine</name>
        <dbReference type="ChEBI" id="CHEBI:57595"/>
    </ligand>
</feature>
<evidence type="ECO:0000256" key="3">
    <source>
        <dbReference type="ARBA" id="ARBA00011738"/>
    </source>
</evidence>
<dbReference type="InterPro" id="IPR041715">
    <property type="entry name" value="HisRS-like_core"/>
</dbReference>
<dbReference type="GO" id="GO:0005524">
    <property type="term" value="F:ATP binding"/>
    <property type="evidence" value="ECO:0007669"/>
    <property type="project" value="UniProtKB-UniRule"/>
</dbReference>
<dbReference type="PIRSF" id="PIRSF001549">
    <property type="entry name" value="His-tRNA_synth"/>
    <property type="match status" value="1"/>
</dbReference>
<dbReference type="PROSITE" id="PS50862">
    <property type="entry name" value="AA_TRNA_LIGASE_II"/>
    <property type="match status" value="1"/>
</dbReference>
<dbReference type="InterPro" id="IPR036621">
    <property type="entry name" value="Anticodon-bd_dom_sf"/>
</dbReference>
<keyword evidence="9 11" id="KW-0030">Aminoacyl-tRNA synthetase</keyword>
<comment type="catalytic activity">
    <reaction evidence="10 11">
        <text>tRNA(His) + L-histidine + ATP = L-histidyl-tRNA(His) + AMP + diphosphate + H(+)</text>
        <dbReference type="Rhea" id="RHEA:17313"/>
        <dbReference type="Rhea" id="RHEA-COMP:9665"/>
        <dbReference type="Rhea" id="RHEA-COMP:9689"/>
        <dbReference type="ChEBI" id="CHEBI:15378"/>
        <dbReference type="ChEBI" id="CHEBI:30616"/>
        <dbReference type="ChEBI" id="CHEBI:33019"/>
        <dbReference type="ChEBI" id="CHEBI:57595"/>
        <dbReference type="ChEBI" id="CHEBI:78442"/>
        <dbReference type="ChEBI" id="CHEBI:78527"/>
        <dbReference type="ChEBI" id="CHEBI:456215"/>
        <dbReference type="EC" id="6.1.1.21"/>
    </reaction>
</comment>
<proteinExistence type="inferred from homology"/>
<feature type="binding site" evidence="12">
    <location>
        <begin position="262"/>
        <end position="263"/>
    </location>
    <ligand>
        <name>L-histidine</name>
        <dbReference type="ChEBI" id="CHEBI:57595"/>
    </ligand>
</feature>
<gene>
    <name evidence="11" type="primary">hisS</name>
    <name evidence="14" type="ORF">EC580_09250</name>
</gene>
<dbReference type="CDD" id="cd00773">
    <property type="entry name" value="HisRS-like_core"/>
    <property type="match status" value="1"/>
</dbReference>